<dbReference type="UniPathway" id="UPA00973"/>
<feature type="binding site" evidence="20">
    <location>
        <position position="365"/>
    </location>
    <ligand>
        <name>UDP-N-acetyl-alpha-D-glucosamine</name>
        <dbReference type="ChEBI" id="CHEBI:57705"/>
    </ligand>
</feature>
<comment type="pathway">
    <text evidence="3 20">Nucleotide-sugar biosynthesis; UDP-N-acetyl-alpha-D-glucosamine biosynthesis; UDP-N-acetyl-alpha-D-glucosamine from N-acetyl-alpha-D-glucosamine 1-phosphate: step 1/1.</text>
</comment>
<comment type="similarity">
    <text evidence="5 20">In the N-terminal section; belongs to the N-acetylglucosamine-1-phosphate uridyltransferase family.</text>
</comment>
<evidence type="ECO:0000256" key="2">
    <source>
        <dbReference type="ARBA" id="ARBA00005166"/>
    </source>
</evidence>
<dbReference type="CDD" id="cd03353">
    <property type="entry name" value="LbH_GlmU_C"/>
    <property type="match status" value="1"/>
</dbReference>
<dbReference type="EMBL" id="FQTU01000012">
    <property type="protein sequence ID" value="SHF03340.1"/>
    <property type="molecule type" value="Genomic_DNA"/>
</dbReference>
<feature type="binding site" evidence="20">
    <location>
        <position position="73"/>
    </location>
    <ligand>
        <name>UDP-N-acetyl-alpha-D-glucosamine</name>
        <dbReference type="ChEBI" id="CHEBI:57705"/>
    </ligand>
</feature>
<evidence type="ECO:0000259" key="21">
    <source>
        <dbReference type="Pfam" id="PF00483"/>
    </source>
</evidence>
<keyword evidence="11 20" id="KW-0460">Magnesium</keyword>
<accession>A0A1M4YC78</accession>
<keyword evidence="10 20" id="KW-0677">Repeat</keyword>
<dbReference type="InterPro" id="IPR001451">
    <property type="entry name" value="Hexapep"/>
</dbReference>
<dbReference type="Pfam" id="PF00132">
    <property type="entry name" value="Hexapep"/>
    <property type="match status" value="1"/>
</dbReference>
<dbReference type="AlphaFoldDB" id="A0A1M4YC78"/>
<dbReference type="OrthoDB" id="9775031at2"/>
<evidence type="ECO:0000256" key="11">
    <source>
        <dbReference type="ARBA" id="ARBA00022842"/>
    </source>
</evidence>
<keyword evidence="7 20" id="KW-0808">Transferase</keyword>
<evidence type="ECO:0000256" key="7">
    <source>
        <dbReference type="ARBA" id="ARBA00022679"/>
    </source>
</evidence>
<feature type="binding site" evidence="20">
    <location>
        <position position="23"/>
    </location>
    <ligand>
        <name>UDP-N-acetyl-alpha-D-glucosamine</name>
        <dbReference type="ChEBI" id="CHEBI:57705"/>
    </ligand>
</feature>
<dbReference type="Gene3D" id="2.160.10.10">
    <property type="entry name" value="Hexapeptide repeat proteins"/>
    <property type="match status" value="1"/>
</dbReference>
<comment type="subcellular location">
    <subcellularLocation>
        <location evidence="1 20">Cytoplasm</location>
    </subcellularLocation>
</comment>
<dbReference type="GO" id="GO:0003977">
    <property type="term" value="F:UDP-N-acetylglucosamine diphosphorylase activity"/>
    <property type="evidence" value="ECO:0007669"/>
    <property type="project" value="UniProtKB-UniRule"/>
</dbReference>
<reference evidence="22 23" key="1">
    <citation type="submission" date="2016-11" db="EMBL/GenBank/DDBJ databases">
        <authorList>
            <person name="Jaros S."/>
            <person name="Januszkiewicz K."/>
            <person name="Wedrychowicz H."/>
        </authorList>
    </citation>
    <scope>NUCLEOTIDE SEQUENCE [LARGE SCALE GENOMIC DNA]</scope>
    <source>
        <strain evidence="22 23">DSM 14828</strain>
    </source>
</reference>
<dbReference type="Gene3D" id="3.90.550.10">
    <property type="entry name" value="Spore Coat Polysaccharide Biosynthesis Protein SpsA, Chain A"/>
    <property type="match status" value="1"/>
</dbReference>
<dbReference type="CDD" id="cd02540">
    <property type="entry name" value="GT2_GlmU_N_bac"/>
    <property type="match status" value="1"/>
</dbReference>
<dbReference type="InterPro" id="IPR005882">
    <property type="entry name" value="Bifunctional_GlmU"/>
</dbReference>
<protein>
    <recommendedName>
        <fullName evidence="20">Bifunctional protein GlmU</fullName>
    </recommendedName>
    <domain>
        <recommendedName>
            <fullName evidence="20">UDP-N-acetylglucosamine pyrophosphorylase</fullName>
            <ecNumber evidence="20">2.7.7.23</ecNumber>
        </recommendedName>
        <alternativeName>
            <fullName evidence="20">N-acetylglucosamine-1-phosphate uridyltransferase</fullName>
        </alternativeName>
    </domain>
    <domain>
        <recommendedName>
            <fullName evidence="20">Glucosamine-1-phosphate N-acetyltransferase</fullName>
            <ecNumber evidence="20">2.3.1.157</ecNumber>
        </recommendedName>
    </domain>
</protein>
<evidence type="ECO:0000256" key="15">
    <source>
        <dbReference type="ARBA" id="ARBA00023315"/>
    </source>
</evidence>
<keyword evidence="9 20" id="KW-0479">Metal-binding</keyword>
<dbReference type="PANTHER" id="PTHR43584:SF3">
    <property type="entry name" value="BIFUNCTIONAL PROTEIN GLMU"/>
    <property type="match status" value="1"/>
</dbReference>
<feature type="binding site" evidence="20">
    <location>
        <position position="332"/>
    </location>
    <ligand>
        <name>UDP-N-acetyl-alpha-D-glucosamine</name>
        <dbReference type="ChEBI" id="CHEBI:57705"/>
    </ligand>
</feature>
<dbReference type="InterPro" id="IPR050065">
    <property type="entry name" value="GlmU-like"/>
</dbReference>
<evidence type="ECO:0000256" key="18">
    <source>
        <dbReference type="ARBA" id="ARBA00048493"/>
    </source>
</evidence>
<evidence type="ECO:0000256" key="19">
    <source>
        <dbReference type="ARBA" id="ARBA00049628"/>
    </source>
</evidence>
<evidence type="ECO:0000256" key="12">
    <source>
        <dbReference type="ARBA" id="ARBA00022960"/>
    </source>
</evidence>
<dbReference type="GO" id="GO:0019134">
    <property type="term" value="F:glucosamine-1-phosphate N-acetyltransferase activity"/>
    <property type="evidence" value="ECO:0007669"/>
    <property type="project" value="UniProtKB-UniRule"/>
</dbReference>
<keyword evidence="23" id="KW-1185">Reference proteome</keyword>
<keyword evidence="12 20" id="KW-0133">Cell shape</keyword>
<keyword evidence="13 20" id="KW-0573">Peptidoglycan synthesis</keyword>
<dbReference type="NCBIfam" id="TIGR01173">
    <property type="entry name" value="glmU"/>
    <property type="match status" value="1"/>
</dbReference>
<feature type="binding site" evidence="20">
    <location>
        <position position="103"/>
    </location>
    <ligand>
        <name>Mg(2+)</name>
        <dbReference type="ChEBI" id="CHEBI:18420"/>
    </ligand>
</feature>
<dbReference type="InterPro" id="IPR005835">
    <property type="entry name" value="NTP_transferase_dom"/>
</dbReference>
<evidence type="ECO:0000256" key="9">
    <source>
        <dbReference type="ARBA" id="ARBA00022723"/>
    </source>
</evidence>
<evidence type="ECO:0000313" key="23">
    <source>
        <dbReference type="Proteomes" id="UP000184251"/>
    </source>
</evidence>
<feature type="binding site" evidence="20">
    <location>
        <position position="227"/>
    </location>
    <ligand>
        <name>Mg(2+)</name>
        <dbReference type="ChEBI" id="CHEBI:18420"/>
    </ligand>
</feature>
<dbReference type="Proteomes" id="UP000184251">
    <property type="component" value="Unassembled WGS sequence"/>
</dbReference>
<feature type="binding site" evidence="20">
    <location>
        <begin position="78"/>
        <end position="79"/>
    </location>
    <ligand>
        <name>UDP-N-acetyl-alpha-D-glucosamine</name>
        <dbReference type="ChEBI" id="CHEBI:57705"/>
    </ligand>
</feature>
<dbReference type="EC" id="2.3.1.157" evidence="20"/>
<feature type="domain" description="Nucleotidyl transferase" evidence="21">
    <location>
        <begin position="6"/>
        <end position="214"/>
    </location>
</feature>
<dbReference type="InterPro" id="IPR038009">
    <property type="entry name" value="GlmU_C_LbH"/>
</dbReference>
<dbReference type="HAMAP" id="MF_01631">
    <property type="entry name" value="GlmU"/>
    <property type="match status" value="1"/>
</dbReference>
<evidence type="ECO:0000256" key="1">
    <source>
        <dbReference type="ARBA" id="ARBA00004496"/>
    </source>
</evidence>
<keyword evidence="15 20" id="KW-0012">Acyltransferase</keyword>
<feature type="binding site" evidence="20">
    <location>
        <position position="227"/>
    </location>
    <ligand>
        <name>UDP-N-acetyl-alpha-D-glucosamine</name>
        <dbReference type="ChEBI" id="CHEBI:57705"/>
    </ligand>
</feature>
<feature type="binding site" evidence="20">
    <location>
        <position position="439"/>
    </location>
    <ligand>
        <name>acetyl-CoA</name>
        <dbReference type="ChEBI" id="CHEBI:57288"/>
    </ligand>
</feature>
<dbReference type="RefSeq" id="WP_073271104.1">
    <property type="nucleotide sequence ID" value="NZ_FQTU01000012.1"/>
</dbReference>
<feature type="region of interest" description="N-acetyltransferase" evidence="20">
    <location>
        <begin position="251"/>
        <end position="452"/>
    </location>
</feature>
<comment type="function">
    <text evidence="19 20">Catalyzes the last two sequential reactions in the de novo biosynthetic pathway for UDP-N-acetylglucosamine (UDP-GlcNAc). The C-terminal domain catalyzes the transfer of acetyl group from acetyl coenzyme A to glucosamine-1-phosphate (GlcN-1-P) to produce N-acetylglucosamine-1-phosphate (GlcNAc-1-P), which is converted into UDP-GlcNAc by the transfer of uridine 5-monophosphate (from uridine 5-triphosphate), a reaction catalyzed by the N-terminal domain.</text>
</comment>
<dbReference type="PANTHER" id="PTHR43584">
    <property type="entry name" value="NUCLEOTIDYL TRANSFERASE"/>
    <property type="match status" value="1"/>
</dbReference>
<dbReference type="STRING" id="1120975.SAMN02746064_01734"/>
<dbReference type="GO" id="GO:0000902">
    <property type="term" value="P:cell morphogenesis"/>
    <property type="evidence" value="ECO:0007669"/>
    <property type="project" value="UniProtKB-UniRule"/>
</dbReference>
<evidence type="ECO:0000256" key="8">
    <source>
        <dbReference type="ARBA" id="ARBA00022695"/>
    </source>
</evidence>
<feature type="region of interest" description="Linker" evidence="20">
    <location>
        <begin position="230"/>
        <end position="250"/>
    </location>
</feature>
<comment type="catalytic activity">
    <reaction evidence="18 20">
        <text>N-acetyl-alpha-D-glucosamine 1-phosphate + UTP + H(+) = UDP-N-acetyl-alpha-D-glucosamine + diphosphate</text>
        <dbReference type="Rhea" id="RHEA:13509"/>
        <dbReference type="ChEBI" id="CHEBI:15378"/>
        <dbReference type="ChEBI" id="CHEBI:33019"/>
        <dbReference type="ChEBI" id="CHEBI:46398"/>
        <dbReference type="ChEBI" id="CHEBI:57705"/>
        <dbReference type="ChEBI" id="CHEBI:57776"/>
        <dbReference type="EC" id="2.7.7.23"/>
    </reaction>
</comment>
<feature type="binding site" evidence="20">
    <location>
        <position position="376"/>
    </location>
    <ligand>
        <name>UDP-N-acetyl-alpha-D-glucosamine</name>
        <dbReference type="ChEBI" id="CHEBI:57705"/>
    </ligand>
</feature>
<dbReference type="NCBIfam" id="NF010934">
    <property type="entry name" value="PRK14354.1"/>
    <property type="match status" value="1"/>
</dbReference>
<proteinExistence type="inferred from homology"/>
<dbReference type="GO" id="GO:0006048">
    <property type="term" value="P:UDP-N-acetylglucosamine biosynthetic process"/>
    <property type="evidence" value="ECO:0007669"/>
    <property type="project" value="UniProtKB-UniPathway"/>
</dbReference>
<feature type="binding site" evidence="20">
    <location>
        <position position="422"/>
    </location>
    <ligand>
        <name>acetyl-CoA</name>
        <dbReference type="ChEBI" id="CHEBI:57288"/>
    </ligand>
</feature>
<evidence type="ECO:0000256" key="10">
    <source>
        <dbReference type="ARBA" id="ARBA00022737"/>
    </source>
</evidence>
<comment type="pathway">
    <text evidence="2 20">Nucleotide-sugar biosynthesis; UDP-N-acetyl-alpha-D-glucosamine biosynthesis; N-acetyl-alpha-D-glucosamine 1-phosphate from alpha-D-glucosamine 6-phosphate (route II): step 2/2.</text>
</comment>
<comment type="subunit">
    <text evidence="20">Homotrimer.</text>
</comment>
<keyword evidence="8 20" id="KW-0548">Nucleotidyltransferase</keyword>
<comment type="caution">
    <text evidence="20">Lacks conserved residue(s) required for the propagation of feature annotation.</text>
</comment>
<dbReference type="EC" id="2.7.7.23" evidence="20"/>
<feature type="binding site" evidence="20">
    <location>
        <position position="155"/>
    </location>
    <ligand>
        <name>UDP-N-acetyl-alpha-D-glucosamine</name>
        <dbReference type="ChEBI" id="CHEBI:57705"/>
    </ligand>
</feature>
<keyword evidence="6 20" id="KW-0963">Cytoplasm</keyword>
<evidence type="ECO:0000313" key="22">
    <source>
        <dbReference type="EMBL" id="SHF03340.1"/>
    </source>
</evidence>
<organism evidence="22 23">
    <name type="scientific">Alkalibacter saccharofermentans DSM 14828</name>
    <dbReference type="NCBI Taxonomy" id="1120975"/>
    <lineage>
        <taxon>Bacteria</taxon>
        <taxon>Bacillati</taxon>
        <taxon>Bacillota</taxon>
        <taxon>Clostridia</taxon>
        <taxon>Eubacteriales</taxon>
        <taxon>Eubacteriaceae</taxon>
        <taxon>Alkalibacter</taxon>
    </lineage>
</organism>
<dbReference type="SUPFAM" id="SSF53448">
    <property type="entry name" value="Nucleotide-diphospho-sugar transferases"/>
    <property type="match status" value="1"/>
</dbReference>
<dbReference type="Pfam" id="PF00483">
    <property type="entry name" value="NTP_transferase"/>
    <property type="match status" value="1"/>
</dbReference>
<feature type="active site" description="Proton acceptor" evidence="20">
    <location>
        <position position="362"/>
    </location>
</feature>
<evidence type="ECO:0000256" key="17">
    <source>
        <dbReference type="ARBA" id="ARBA00048247"/>
    </source>
</evidence>
<sequence length="452" mass="49054">MGNTIALILAAGKGTRMKSEIPKVLHKVAGKYMIQHVIDSCRKARADQIYAIVGHKKELIKEALGEQIKYISQDKQLGTGHAVMIAADNLPNDDTNVLVLVGDAPLISGVTLSELIKSHEEGKRSATVLAAAMDNPQGYGRIIKDGTGNLKKIVEQKDATSEELQVNEINSGMYCFKSDDLIMALEKLDNDNAQGEYYLTDVIEIMNDAGLKTGTWTTDEEDIKAVNSRVELAQVEKIMRRIINEKHMDNGVTFIDPESTYIHEEVIIGSDTVVYPGCIIEGATRIGSGCEILENTKILDCIIGDGVRIQSSTLAESKVGDHTKIGPYAYVRPGCEIGKNAKIGDFVEFKNVKFGDGSKASHLTYVGDGIVGENVNLGCGVVFVNYDGKKKHLTVVEDDAFIGCNTNLIAPVTVKRGSYIAAGSTITDTVPEDSLAIARCRQVNKEGYLLNK</sequence>
<feature type="binding site" evidence="20">
    <location>
        <position position="170"/>
    </location>
    <ligand>
        <name>UDP-N-acetyl-alpha-D-glucosamine</name>
        <dbReference type="ChEBI" id="CHEBI:57705"/>
    </ligand>
</feature>
<dbReference type="GO" id="GO:0005737">
    <property type="term" value="C:cytoplasm"/>
    <property type="evidence" value="ECO:0007669"/>
    <property type="project" value="UniProtKB-SubCell"/>
</dbReference>
<evidence type="ECO:0000256" key="6">
    <source>
        <dbReference type="ARBA" id="ARBA00022490"/>
    </source>
</evidence>
<dbReference type="GO" id="GO:0016020">
    <property type="term" value="C:membrane"/>
    <property type="evidence" value="ECO:0007669"/>
    <property type="project" value="GOC"/>
</dbReference>
<evidence type="ECO:0000256" key="16">
    <source>
        <dbReference type="ARBA" id="ARBA00023316"/>
    </source>
</evidence>
<dbReference type="UniPathway" id="UPA00113">
    <property type="reaction ID" value="UER00532"/>
</dbReference>
<feature type="region of interest" description="Pyrophosphorylase" evidence="20">
    <location>
        <begin position="1"/>
        <end position="229"/>
    </location>
</feature>
<comment type="cofactor">
    <cofactor evidence="20">
        <name>Mg(2+)</name>
        <dbReference type="ChEBI" id="CHEBI:18420"/>
    </cofactor>
    <text evidence="20">Binds 1 Mg(2+) ion per subunit.</text>
</comment>
<evidence type="ECO:0000256" key="3">
    <source>
        <dbReference type="ARBA" id="ARBA00005208"/>
    </source>
</evidence>
<evidence type="ECO:0000256" key="13">
    <source>
        <dbReference type="ARBA" id="ARBA00022984"/>
    </source>
</evidence>
<keyword evidence="16 20" id="KW-0961">Cell wall biogenesis/degradation</keyword>
<keyword evidence="14 20" id="KW-0511">Multifunctional enzyme</keyword>
<dbReference type="InterPro" id="IPR011004">
    <property type="entry name" value="Trimer_LpxA-like_sf"/>
</dbReference>
<evidence type="ECO:0000256" key="4">
    <source>
        <dbReference type="ARBA" id="ARBA00007707"/>
    </source>
</evidence>
<gene>
    <name evidence="20" type="primary">glmU</name>
    <name evidence="22" type="ORF">SAMN02746064_01734</name>
</gene>
<name>A0A1M4YC78_9FIRM</name>
<feature type="binding site" evidence="20">
    <location>
        <position position="350"/>
    </location>
    <ligand>
        <name>UDP-N-acetyl-alpha-D-glucosamine</name>
        <dbReference type="ChEBI" id="CHEBI:57705"/>
    </ligand>
</feature>
<dbReference type="GO" id="GO:0009252">
    <property type="term" value="P:peptidoglycan biosynthetic process"/>
    <property type="evidence" value="ECO:0007669"/>
    <property type="project" value="UniProtKB-UniRule"/>
</dbReference>
<comment type="similarity">
    <text evidence="4 20">In the C-terminal section; belongs to the transferase hexapeptide repeat family.</text>
</comment>
<evidence type="ECO:0000256" key="14">
    <source>
        <dbReference type="ARBA" id="ARBA00023268"/>
    </source>
</evidence>
<dbReference type="GO" id="GO:0009245">
    <property type="term" value="P:lipid A biosynthetic process"/>
    <property type="evidence" value="ECO:0007669"/>
    <property type="project" value="UniProtKB-UniRule"/>
</dbReference>
<evidence type="ECO:0000256" key="20">
    <source>
        <dbReference type="HAMAP-Rule" id="MF_01631"/>
    </source>
</evidence>
<evidence type="ECO:0000256" key="5">
    <source>
        <dbReference type="ARBA" id="ARBA00007947"/>
    </source>
</evidence>
<feature type="binding site" evidence="20">
    <location>
        <begin position="9"/>
        <end position="12"/>
    </location>
    <ligand>
        <name>UDP-N-acetyl-alpha-D-glucosamine</name>
        <dbReference type="ChEBI" id="CHEBI:57705"/>
    </ligand>
</feature>
<feature type="binding site" evidence="20">
    <location>
        <position position="140"/>
    </location>
    <ligand>
        <name>UDP-N-acetyl-alpha-D-glucosamine</name>
        <dbReference type="ChEBI" id="CHEBI:57705"/>
    </ligand>
</feature>
<feature type="binding site" evidence="20">
    <location>
        <begin position="385"/>
        <end position="386"/>
    </location>
    <ligand>
        <name>acetyl-CoA</name>
        <dbReference type="ChEBI" id="CHEBI:57288"/>
    </ligand>
</feature>
<dbReference type="InterPro" id="IPR029044">
    <property type="entry name" value="Nucleotide-diphossugar_trans"/>
</dbReference>
<dbReference type="SUPFAM" id="SSF51161">
    <property type="entry name" value="Trimeric LpxA-like enzymes"/>
    <property type="match status" value="1"/>
</dbReference>
<dbReference type="GO" id="GO:0071555">
    <property type="term" value="P:cell wall organization"/>
    <property type="evidence" value="ECO:0007669"/>
    <property type="project" value="UniProtKB-KW"/>
</dbReference>
<comment type="catalytic activity">
    <reaction evidence="17 20">
        <text>alpha-D-glucosamine 1-phosphate + acetyl-CoA = N-acetyl-alpha-D-glucosamine 1-phosphate + CoA + H(+)</text>
        <dbReference type="Rhea" id="RHEA:13725"/>
        <dbReference type="ChEBI" id="CHEBI:15378"/>
        <dbReference type="ChEBI" id="CHEBI:57287"/>
        <dbReference type="ChEBI" id="CHEBI:57288"/>
        <dbReference type="ChEBI" id="CHEBI:57776"/>
        <dbReference type="ChEBI" id="CHEBI:58516"/>
        <dbReference type="EC" id="2.3.1.157"/>
    </reaction>
</comment>
<dbReference type="GO" id="GO:0008360">
    <property type="term" value="P:regulation of cell shape"/>
    <property type="evidence" value="ECO:0007669"/>
    <property type="project" value="UniProtKB-KW"/>
</dbReference>
<comment type="pathway">
    <text evidence="20">Bacterial outer membrane biogenesis; LPS lipid A biosynthesis.</text>
</comment>
<dbReference type="GO" id="GO:0000287">
    <property type="term" value="F:magnesium ion binding"/>
    <property type="evidence" value="ECO:0007669"/>
    <property type="project" value="UniProtKB-UniRule"/>
</dbReference>